<evidence type="ECO:0000313" key="10">
    <source>
        <dbReference type="EMBL" id="CDO53370.1"/>
    </source>
</evidence>
<dbReference type="GO" id="GO:0000978">
    <property type="term" value="F:RNA polymerase II cis-regulatory region sequence-specific DNA binding"/>
    <property type="evidence" value="ECO:0007669"/>
    <property type="project" value="InterPro"/>
</dbReference>
<name>A0A0J9X860_GEOCN</name>
<dbReference type="SMART" id="SM00355">
    <property type="entry name" value="ZnF_C2H2"/>
    <property type="match status" value="2"/>
</dbReference>
<dbReference type="InterPro" id="IPR051059">
    <property type="entry name" value="VerF-like"/>
</dbReference>
<dbReference type="FunFam" id="3.30.160.60:FF:002343">
    <property type="entry name" value="Zinc finger protein 33A"/>
    <property type="match status" value="1"/>
</dbReference>
<keyword evidence="5" id="KW-0862">Zinc</keyword>
<dbReference type="GO" id="GO:0000981">
    <property type="term" value="F:DNA-binding transcription factor activity, RNA polymerase II-specific"/>
    <property type="evidence" value="ECO:0007669"/>
    <property type="project" value="InterPro"/>
</dbReference>
<dbReference type="PANTHER" id="PTHR40626:SF32">
    <property type="entry name" value="ZINC FINGER PROTEIN RST2"/>
    <property type="match status" value="1"/>
</dbReference>
<feature type="region of interest" description="Disordered" evidence="8">
    <location>
        <begin position="1"/>
        <end position="20"/>
    </location>
</feature>
<organism evidence="10 11">
    <name type="scientific">Geotrichum candidum</name>
    <name type="common">Oospora lactis</name>
    <name type="synonym">Dipodascus geotrichum</name>
    <dbReference type="NCBI Taxonomy" id="1173061"/>
    <lineage>
        <taxon>Eukaryota</taxon>
        <taxon>Fungi</taxon>
        <taxon>Dikarya</taxon>
        <taxon>Ascomycota</taxon>
        <taxon>Saccharomycotina</taxon>
        <taxon>Dipodascomycetes</taxon>
        <taxon>Dipodascales</taxon>
        <taxon>Dipodascaceae</taxon>
        <taxon>Geotrichum</taxon>
    </lineage>
</organism>
<feature type="compositionally biased region" description="Low complexity" evidence="8">
    <location>
        <begin position="1"/>
        <end position="10"/>
    </location>
</feature>
<keyword evidence="6" id="KW-0539">Nucleus</keyword>
<feature type="compositionally biased region" description="Low complexity" evidence="8">
    <location>
        <begin position="178"/>
        <end position="193"/>
    </location>
</feature>
<feature type="region of interest" description="Disordered" evidence="8">
    <location>
        <begin position="148"/>
        <end position="199"/>
    </location>
</feature>
<dbReference type="GO" id="GO:0005634">
    <property type="term" value="C:nucleus"/>
    <property type="evidence" value="ECO:0007669"/>
    <property type="project" value="UniProtKB-SubCell"/>
</dbReference>
<evidence type="ECO:0000256" key="6">
    <source>
        <dbReference type="ARBA" id="ARBA00023242"/>
    </source>
</evidence>
<evidence type="ECO:0000256" key="5">
    <source>
        <dbReference type="ARBA" id="ARBA00022833"/>
    </source>
</evidence>
<dbReference type="Proteomes" id="UP000242525">
    <property type="component" value="Unassembled WGS sequence"/>
</dbReference>
<feature type="region of interest" description="Disordered" evidence="8">
    <location>
        <begin position="245"/>
        <end position="274"/>
    </location>
</feature>
<protein>
    <submittedName>
        <fullName evidence="10">Similar to Saccharomyces cerevisiae YPL230W USV1 Putative transcription factor containing a C2H2 zinc finger</fullName>
    </submittedName>
</protein>
<comment type="subcellular location">
    <subcellularLocation>
        <location evidence="1">Nucleus</location>
    </subcellularLocation>
</comment>
<dbReference type="GO" id="GO:0000785">
    <property type="term" value="C:chromatin"/>
    <property type="evidence" value="ECO:0007669"/>
    <property type="project" value="TreeGrafter"/>
</dbReference>
<dbReference type="PROSITE" id="PS50157">
    <property type="entry name" value="ZINC_FINGER_C2H2_2"/>
    <property type="match status" value="2"/>
</dbReference>
<dbReference type="OrthoDB" id="10018191at2759"/>
<keyword evidence="11" id="KW-1185">Reference proteome</keyword>
<dbReference type="EMBL" id="CCBN010000005">
    <property type="protein sequence ID" value="CDO53370.1"/>
    <property type="molecule type" value="Genomic_DNA"/>
</dbReference>
<evidence type="ECO:0000313" key="11">
    <source>
        <dbReference type="Proteomes" id="UP000242525"/>
    </source>
</evidence>
<keyword evidence="4 7" id="KW-0863">Zinc-finger</keyword>
<sequence length="417" mass="45734">MSKSSSSSSSATGADKKPKTKYPKIFQCTGFGDCRMTFTRSEHLARHIRKHTGERPFRCHCNRYFSRLDNLRQHIQTVHANEHHILHATPPSPLPHSNKVPTNIVRHSLSTSALASNNVSQNNLQPYGFIYPQQQPQQQPSIIIEQHHQHPLPPPNLSYSPPQPRSRSHRPNPISLENRAISPSSNRPSPASPFGNYHCLPPLSPNNQLYSSPSLDAIHSIKSSSSTASTPLSTNSWLSSVLCDDAPGSSSTTNSSDDRTKSWGPPTPWSSTLPTLVGISEHQDVEMTDNLPLPSVSHMLQDNPIKSGPTSHRSHKSTSSIGSNGSVNGFMLPRPPSDFYSTQSSGPGHHVAPGMSEQRPLHSLSRSGRRSLMSKPLPPLPVDEASQQQTQPTQQQQQQQQQQRSDGMDVLLLAAGV</sequence>
<dbReference type="SUPFAM" id="SSF57667">
    <property type="entry name" value="beta-beta-alpha zinc fingers"/>
    <property type="match status" value="1"/>
</dbReference>
<feature type="compositionally biased region" description="Low complexity" evidence="8">
    <location>
        <begin position="387"/>
        <end position="403"/>
    </location>
</feature>
<dbReference type="Pfam" id="PF00096">
    <property type="entry name" value="zf-C2H2"/>
    <property type="match status" value="1"/>
</dbReference>
<keyword evidence="2" id="KW-0479">Metal-binding</keyword>
<feature type="domain" description="C2H2-type" evidence="9">
    <location>
        <begin position="26"/>
        <end position="56"/>
    </location>
</feature>
<dbReference type="InterPro" id="IPR013087">
    <property type="entry name" value="Znf_C2H2_type"/>
</dbReference>
<dbReference type="InterPro" id="IPR036236">
    <property type="entry name" value="Znf_C2H2_sf"/>
</dbReference>
<dbReference type="Gene3D" id="3.30.160.60">
    <property type="entry name" value="Classic Zinc Finger"/>
    <property type="match status" value="2"/>
</dbReference>
<evidence type="ECO:0000256" key="2">
    <source>
        <dbReference type="ARBA" id="ARBA00022723"/>
    </source>
</evidence>
<dbReference type="GO" id="GO:0008270">
    <property type="term" value="F:zinc ion binding"/>
    <property type="evidence" value="ECO:0007669"/>
    <property type="project" value="UniProtKB-KW"/>
</dbReference>
<feature type="compositionally biased region" description="Polar residues" evidence="8">
    <location>
        <begin position="317"/>
        <end position="327"/>
    </location>
</feature>
<evidence type="ECO:0000256" key="7">
    <source>
        <dbReference type="PROSITE-ProRule" id="PRU00042"/>
    </source>
</evidence>
<evidence type="ECO:0000256" key="3">
    <source>
        <dbReference type="ARBA" id="ARBA00022737"/>
    </source>
</evidence>
<evidence type="ECO:0000256" key="8">
    <source>
        <dbReference type="SAM" id="MobiDB-lite"/>
    </source>
</evidence>
<feature type="region of interest" description="Disordered" evidence="8">
    <location>
        <begin position="293"/>
        <end position="408"/>
    </location>
</feature>
<comment type="caution">
    <text evidence="10">The sequence shown here is derived from an EMBL/GenBank/DDBJ whole genome shotgun (WGS) entry which is preliminary data.</text>
</comment>
<evidence type="ECO:0000259" key="9">
    <source>
        <dbReference type="PROSITE" id="PS50157"/>
    </source>
</evidence>
<dbReference type="PANTHER" id="PTHR40626">
    <property type="entry name" value="MIP31509P"/>
    <property type="match status" value="1"/>
</dbReference>
<evidence type="ECO:0000256" key="1">
    <source>
        <dbReference type="ARBA" id="ARBA00004123"/>
    </source>
</evidence>
<keyword evidence="3" id="KW-0677">Repeat</keyword>
<feature type="compositionally biased region" description="Pro residues" evidence="8">
    <location>
        <begin position="151"/>
        <end position="164"/>
    </location>
</feature>
<reference evidence="10" key="1">
    <citation type="submission" date="2014-03" db="EMBL/GenBank/DDBJ databases">
        <authorList>
            <person name="Casaregola S."/>
        </authorList>
    </citation>
    <scope>NUCLEOTIDE SEQUENCE [LARGE SCALE GENOMIC DNA]</scope>
    <source>
        <strain evidence="10">CLIB 918</strain>
    </source>
</reference>
<accession>A0A0J9X860</accession>
<gene>
    <name evidence="10" type="ORF">BN980_GECA05s00670g</name>
</gene>
<proteinExistence type="predicted"/>
<dbReference type="STRING" id="1173061.A0A0J9X860"/>
<dbReference type="AlphaFoldDB" id="A0A0J9X860"/>
<feature type="domain" description="C2H2-type" evidence="9">
    <location>
        <begin position="57"/>
        <end position="84"/>
    </location>
</feature>
<evidence type="ECO:0000256" key="4">
    <source>
        <dbReference type="ARBA" id="ARBA00022771"/>
    </source>
</evidence>
<feature type="compositionally biased region" description="Low complexity" evidence="8">
    <location>
        <begin position="361"/>
        <end position="374"/>
    </location>
</feature>